<proteinExistence type="predicted"/>
<dbReference type="EMBL" id="CM039173">
    <property type="protein sequence ID" value="KAH9767680.1"/>
    <property type="molecule type" value="Genomic_DNA"/>
</dbReference>
<name>A0ACB8L317_CITSI</name>
<reference evidence="2" key="1">
    <citation type="journal article" date="2023" name="Hortic. Res.">
        <title>A chromosome-level phased genome enabling allele-level studies in sweet orange: a case study on citrus Huanglongbing tolerance.</title>
        <authorList>
            <person name="Wu B."/>
            <person name="Yu Q."/>
            <person name="Deng Z."/>
            <person name="Duan Y."/>
            <person name="Luo F."/>
            <person name="Gmitter F. Jr."/>
        </authorList>
    </citation>
    <scope>NUCLEOTIDE SEQUENCE [LARGE SCALE GENOMIC DNA]</scope>
    <source>
        <strain evidence="2">cv. Valencia</strain>
    </source>
</reference>
<accession>A0ACB8L317</accession>
<sequence>MMASVGRTCASRFERGLLVWVVWKQYVNGSIPLTQTLEGDEFNFEGGMGGPVGCMVHFLTHNADVKLEPKDLASIKKLKQQPKAQDQIEIFGVSPKNLTSIKKPDDGVIQRDPCIKVALHFISPDNVSVFACQKNSVCFPQIIGLKRENWSHIEAPAIFEDPSSLKQVPCPSVTDPAEKYISLIIPAFNEEHRLPGALDETLNYLQQRAAKDKSFTYEVLIIDDGSSDGTKRVAFDFVRKYTVDNVRIILLGRNHGKGEAIRKGMLHSRGELLLMLDADGATKVTDLEKLESQIHAVGRKEYNHGDSVTVDSTFRISDIPIAAFGSRAHLEEKALATRKWYRNFLMKGFHLVVILTAGPGIRDTQCGFKMFTRAAARKLFTNIRLKRWCFDVELVYLCKRFGIPIIEISVNWSEIPGSKVNPLSIPNMLWELALMSVGYRTVKALKVTPPKNLFIMLNILSNNSIMASPIFHNFKTQASFYFKEKIRTARLAITDVTLAELLTEEATNGNPWPPDTRTMNIISRAAFEVDDYWRIVEILHQRLLKFDKKNWRASYNALILLEHLLTHGPKRIAEEFQSDHEDVIKQMGNFQYIDEKGFNWGSSVTKLSQRILELLQSEQLLTEERARARKLTREIKGFGSFSKRSSSDDYDSFRESLMRRYGRSSSYYNYYQNQRDKFLDLKESLLIDKSNEKEENSIKKALPEKPRKNWITEKHLFFDNDELGTKTSLLSDTD</sequence>
<dbReference type="Proteomes" id="UP000829398">
    <property type="component" value="Chromosome 4"/>
</dbReference>
<gene>
    <name evidence="1" type="ORF">KPL71_011357</name>
</gene>
<organism evidence="1 2">
    <name type="scientific">Citrus sinensis</name>
    <name type="common">Sweet orange</name>
    <name type="synonym">Citrus aurantium var. sinensis</name>
    <dbReference type="NCBI Taxonomy" id="2711"/>
    <lineage>
        <taxon>Eukaryota</taxon>
        <taxon>Viridiplantae</taxon>
        <taxon>Streptophyta</taxon>
        <taxon>Embryophyta</taxon>
        <taxon>Tracheophyta</taxon>
        <taxon>Spermatophyta</taxon>
        <taxon>Magnoliopsida</taxon>
        <taxon>eudicotyledons</taxon>
        <taxon>Gunneridae</taxon>
        <taxon>Pentapetalae</taxon>
        <taxon>rosids</taxon>
        <taxon>malvids</taxon>
        <taxon>Sapindales</taxon>
        <taxon>Rutaceae</taxon>
        <taxon>Aurantioideae</taxon>
        <taxon>Citrus</taxon>
    </lineage>
</organism>
<keyword evidence="2" id="KW-1185">Reference proteome</keyword>
<evidence type="ECO:0000313" key="2">
    <source>
        <dbReference type="Proteomes" id="UP000829398"/>
    </source>
</evidence>
<protein>
    <submittedName>
        <fullName evidence="1">Dolichyl-phosphate beta-glucosyltransferase</fullName>
    </submittedName>
</protein>
<comment type="caution">
    <text evidence="1">The sequence shown here is derived from an EMBL/GenBank/DDBJ whole genome shotgun (WGS) entry which is preliminary data.</text>
</comment>
<evidence type="ECO:0000313" key="1">
    <source>
        <dbReference type="EMBL" id="KAH9767680.1"/>
    </source>
</evidence>